<dbReference type="InterPro" id="IPR053025">
    <property type="entry name" value="Mito_ATP_Synthase-Asso"/>
</dbReference>
<dbReference type="PRINTS" id="PR00625">
    <property type="entry name" value="JDOMAIN"/>
</dbReference>
<reference evidence="4" key="2">
    <citation type="submission" date="2020-02" db="EMBL/GenBank/DDBJ databases">
        <authorList>
            <person name="Gilchrist C.L.M."/>
            <person name="Chooi Y.-H."/>
        </authorList>
    </citation>
    <scope>NUCLEOTIDE SEQUENCE</scope>
    <source>
        <strain evidence="4">MST-FP2251</strain>
    </source>
</reference>
<evidence type="ECO:0000256" key="2">
    <source>
        <dbReference type="SAM" id="Phobius"/>
    </source>
</evidence>
<proteinExistence type="predicted"/>
<dbReference type="PANTHER" id="PTHR44873">
    <property type="entry name" value="DNAJ HOMOLOG SUBFAMILY C MEMBER 30, MITOCHONDRIAL"/>
    <property type="match status" value="1"/>
</dbReference>
<feature type="compositionally biased region" description="Polar residues" evidence="1">
    <location>
        <begin position="126"/>
        <end position="147"/>
    </location>
</feature>
<feature type="compositionally biased region" description="Basic and acidic residues" evidence="1">
    <location>
        <begin position="236"/>
        <end position="249"/>
    </location>
</feature>
<comment type="caution">
    <text evidence="4">The sequence shown here is derived from an EMBL/GenBank/DDBJ whole genome shotgun (WGS) entry which is preliminary data.</text>
</comment>
<dbReference type="Proteomes" id="UP001194746">
    <property type="component" value="Unassembled WGS sequence"/>
</dbReference>
<evidence type="ECO:0000256" key="1">
    <source>
        <dbReference type="SAM" id="MobiDB-lite"/>
    </source>
</evidence>
<keyword evidence="2" id="KW-0812">Transmembrane</keyword>
<dbReference type="PROSITE" id="PS50076">
    <property type="entry name" value="DNAJ_2"/>
    <property type="match status" value="1"/>
</dbReference>
<feature type="region of interest" description="Disordered" evidence="1">
    <location>
        <begin position="287"/>
        <end position="308"/>
    </location>
</feature>
<reference evidence="4" key="1">
    <citation type="journal article" date="2019" name="Beilstein J. Org. Chem.">
        <title>Nanangenines: drimane sesquiterpenoids as the dominant metabolite cohort of a novel Australian fungus, Aspergillus nanangensis.</title>
        <authorList>
            <person name="Lacey H.J."/>
            <person name="Gilchrist C.L.M."/>
            <person name="Crombie A."/>
            <person name="Kalaitzis J.A."/>
            <person name="Vuong D."/>
            <person name="Rutledge P.J."/>
            <person name="Turner P."/>
            <person name="Pitt J.I."/>
            <person name="Lacey E."/>
            <person name="Chooi Y.H."/>
            <person name="Piggott A.M."/>
        </authorList>
    </citation>
    <scope>NUCLEOTIDE SEQUENCE</scope>
    <source>
        <strain evidence="4">MST-FP2251</strain>
    </source>
</reference>
<dbReference type="SMART" id="SM00271">
    <property type="entry name" value="DnaJ"/>
    <property type="match status" value="1"/>
</dbReference>
<dbReference type="InterPro" id="IPR036869">
    <property type="entry name" value="J_dom_sf"/>
</dbReference>
<feature type="transmembrane region" description="Helical" evidence="2">
    <location>
        <begin position="265"/>
        <end position="285"/>
    </location>
</feature>
<evidence type="ECO:0000313" key="5">
    <source>
        <dbReference type="Proteomes" id="UP001194746"/>
    </source>
</evidence>
<sequence length="308" mass="34045">MPLPRVRAYLSSRFPPPFRLRASSPPPYYYYHPHYKHPFSTSARRSATAQEPNYYEILDVPITASPSEIKQKFYSLSLRHHPDRNRNDPTASERFARISSAYNVLSNHTKRATYDRDHGILAHHMSSTHSTAQPGQNPMGSHSSYSANLHHKGASYAGSRPASGLSKRRGPFRGPPPSFYAHGGYGNRKPPPGGTSSSSSSFAGGRAAPGSEDPTSFIDRNTVNHFNARGHFRTQTAEDARREQRRSREASATLNDQYIGTRGGFALRFIIVFGMLIGTVSVAGLSRGPEELSTKSSTTRPSPRKEES</sequence>
<accession>A0AAD4CJW0</accession>
<feature type="domain" description="J" evidence="3">
    <location>
        <begin position="53"/>
        <end position="118"/>
    </location>
</feature>
<dbReference type="EMBL" id="VCAU01000055">
    <property type="protein sequence ID" value="KAF9887889.1"/>
    <property type="molecule type" value="Genomic_DNA"/>
</dbReference>
<dbReference type="CDD" id="cd06257">
    <property type="entry name" value="DnaJ"/>
    <property type="match status" value="1"/>
</dbReference>
<dbReference type="Pfam" id="PF00226">
    <property type="entry name" value="DnaJ"/>
    <property type="match status" value="1"/>
</dbReference>
<feature type="region of interest" description="Disordered" evidence="1">
    <location>
        <begin position="126"/>
        <end position="251"/>
    </location>
</feature>
<dbReference type="SUPFAM" id="SSF46565">
    <property type="entry name" value="Chaperone J-domain"/>
    <property type="match status" value="1"/>
</dbReference>
<evidence type="ECO:0000313" key="4">
    <source>
        <dbReference type="EMBL" id="KAF9887889.1"/>
    </source>
</evidence>
<organism evidence="4 5">
    <name type="scientific">Aspergillus nanangensis</name>
    <dbReference type="NCBI Taxonomy" id="2582783"/>
    <lineage>
        <taxon>Eukaryota</taxon>
        <taxon>Fungi</taxon>
        <taxon>Dikarya</taxon>
        <taxon>Ascomycota</taxon>
        <taxon>Pezizomycotina</taxon>
        <taxon>Eurotiomycetes</taxon>
        <taxon>Eurotiomycetidae</taxon>
        <taxon>Eurotiales</taxon>
        <taxon>Aspergillaceae</taxon>
        <taxon>Aspergillus</taxon>
        <taxon>Aspergillus subgen. Circumdati</taxon>
    </lineage>
</organism>
<keyword evidence="5" id="KW-1185">Reference proteome</keyword>
<gene>
    <name evidence="4" type="ORF">FE257_009549</name>
</gene>
<dbReference type="Gene3D" id="1.10.287.110">
    <property type="entry name" value="DnaJ domain"/>
    <property type="match status" value="1"/>
</dbReference>
<keyword evidence="2" id="KW-0472">Membrane</keyword>
<dbReference type="InterPro" id="IPR018253">
    <property type="entry name" value="DnaJ_domain_CS"/>
</dbReference>
<dbReference type="AlphaFoldDB" id="A0AAD4CJW0"/>
<dbReference type="PROSITE" id="PS00636">
    <property type="entry name" value="DNAJ_1"/>
    <property type="match status" value="1"/>
</dbReference>
<feature type="compositionally biased region" description="Low complexity" evidence="1">
    <location>
        <begin position="194"/>
        <end position="211"/>
    </location>
</feature>
<dbReference type="InterPro" id="IPR001623">
    <property type="entry name" value="DnaJ_domain"/>
</dbReference>
<keyword evidence="2" id="KW-1133">Transmembrane helix</keyword>
<dbReference type="PANTHER" id="PTHR44873:SF1">
    <property type="entry name" value="DNAJ HOMOLOG SUBFAMILY C MEMBER 30, MITOCHONDRIAL"/>
    <property type="match status" value="1"/>
</dbReference>
<evidence type="ECO:0000259" key="3">
    <source>
        <dbReference type="PROSITE" id="PS50076"/>
    </source>
</evidence>
<name>A0AAD4CJW0_ASPNN</name>
<protein>
    <recommendedName>
        <fullName evidence="3">J domain-containing protein</fullName>
    </recommendedName>
</protein>